<dbReference type="InterPro" id="IPR007599">
    <property type="entry name" value="DER1"/>
</dbReference>
<name>A0ABD3NGB6_9STRA</name>
<feature type="chain" id="PRO_5044811574" description="Derlin" evidence="9">
    <location>
        <begin position="26"/>
        <end position="344"/>
    </location>
</feature>
<keyword evidence="9" id="KW-0732">Signal</keyword>
<dbReference type="GO" id="GO:0005789">
    <property type="term" value="C:endoplasmic reticulum membrane"/>
    <property type="evidence" value="ECO:0007669"/>
    <property type="project" value="UniProtKB-SubCell"/>
</dbReference>
<reference evidence="10 11" key="1">
    <citation type="submission" date="2024-10" db="EMBL/GenBank/DDBJ databases">
        <title>Updated reference genomes for cyclostephanoid diatoms.</title>
        <authorList>
            <person name="Roberts W.R."/>
            <person name="Alverson A.J."/>
        </authorList>
    </citation>
    <scope>NUCLEOTIDE SEQUENCE [LARGE SCALE GENOMIC DNA]</scope>
    <source>
        <strain evidence="10 11">AJA276-08</strain>
    </source>
</reference>
<comment type="caution">
    <text evidence="10">The sequence shown here is derived from an EMBL/GenBank/DDBJ whole genome shotgun (WGS) entry which is preliminary data.</text>
</comment>
<keyword evidence="5 7" id="KW-1133">Transmembrane helix</keyword>
<gene>
    <name evidence="10" type="ORF">ACHAW5_003753</name>
</gene>
<accession>A0ABD3NGB6</accession>
<evidence type="ECO:0000256" key="2">
    <source>
        <dbReference type="ARBA" id="ARBA00008917"/>
    </source>
</evidence>
<protein>
    <recommendedName>
        <fullName evidence="7">Derlin</fullName>
    </recommendedName>
</protein>
<feature type="region of interest" description="Disordered" evidence="8">
    <location>
        <begin position="38"/>
        <end position="59"/>
    </location>
</feature>
<evidence type="ECO:0000256" key="9">
    <source>
        <dbReference type="SAM" id="SignalP"/>
    </source>
</evidence>
<dbReference type="GO" id="GO:0006950">
    <property type="term" value="P:response to stress"/>
    <property type="evidence" value="ECO:0007669"/>
    <property type="project" value="UniProtKB-ARBA"/>
</dbReference>
<proteinExistence type="inferred from homology"/>
<evidence type="ECO:0000256" key="6">
    <source>
        <dbReference type="ARBA" id="ARBA00023136"/>
    </source>
</evidence>
<feature type="compositionally biased region" description="Basic residues" evidence="8">
    <location>
        <begin position="39"/>
        <end position="51"/>
    </location>
</feature>
<dbReference type="AlphaFoldDB" id="A0ABD3NGB6"/>
<comment type="caution">
    <text evidence="7">Lacks conserved residue(s) required for the propagation of feature annotation.</text>
</comment>
<evidence type="ECO:0000256" key="4">
    <source>
        <dbReference type="ARBA" id="ARBA00022824"/>
    </source>
</evidence>
<keyword evidence="11" id="KW-1185">Reference proteome</keyword>
<evidence type="ECO:0000256" key="7">
    <source>
        <dbReference type="RuleBase" id="RU363059"/>
    </source>
</evidence>
<dbReference type="Pfam" id="PF04511">
    <property type="entry name" value="DER1"/>
    <property type="match status" value="1"/>
</dbReference>
<feature type="signal peptide" evidence="9">
    <location>
        <begin position="1"/>
        <end position="25"/>
    </location>
</feature>
<evidence type="ECO:0000313" key="11">
    <source>
        <dbReference type="Proteomes" id="UP001530315"/>
    </source>
</evidence>
<comment type="subcellular location">
    <subcellularLocation>
        <location evidence="1 7">Endoplasmic reticulum membrane</location>
        <topology evidence="1 7">Multi-pass membrane protein</topology>
    </subcellularLocation>
</comment>
<comment type="function">
    <text evidence="7">May be involved in the degradation of misfolded endoplasmic reticulum (ER) luminal proteins.</text>
</comment>
<dbReference type="Proteomes" id="UP001530315">
    <property type="component" value="Unassembled WGS sequence"/>
</dbReference>
<feature type="transmembrane region" description="Helical" evidence="7">
    <location>
        <begin position="211"/>
        <end position="231"/>
    </location>
</feature>
<evidence type="ECO:0000256" key="5">
    <source>
        <dbReference type="ARBA" id="ARBA00022989"/>
    </source>
</evidence>
<evidence type="ECO:0000256" key="8">
    <source>
        <dbReference type="SAM" id="MobiDB-lite"/>
    </source>
</evidence>
<evidence type="ECO:0000256" key="3">
    <source>
        <dbReference type="ARBA" id="ARBA00022692"/>
    </source>
</evidence>
<dbReference type="EMBL" id="JALLAZ020001437">
    <property type="protein sequence ID" value="KAL3775015.1"/>
    <property type="molecule type" value="Genomic_DNA"/>
</dbReference>
<keyword evidence="3 7" id="KW-0812">Transmembrane</keyword>
<feature type="transmembrane region" description="Helical" evidence="7">
    <location>
        <begin position="175"/>
        <end position="199"/>
    </location>
</feature>
<sequence>MRHHAHLAFLLFSAIALNRLPAVAARIPRAPASSLARRASFHRSERRRPHRIQGGSSSLAPSFQSYRVVLIRGGAFDDDSDGDDEGESDFSDFDFDDGDGLFDFDAVAEDDFGDEGTVAQIIEAYRKTPPLTKAYLTASFGAALLGYVANGNDFPSILQLEWKPTLTRMQVWRPLTAFLNFGPLGLGYLMTAHFVWTYMSTLERLNHSKPYDFWLMMFFGSASMVVGYSMMGLSPRFLGHNLSTFLVYVWSRYHEGLEVSMFELFNTRAELLPWFFLAQTFLLEGEVPVLDFLGIVFGHIYHHYKTTNVLCTPKFVIQWYNGDNKYARMLREKYKAISSDFEMV</sequence>
<organism evidence="10 11">
    <name type="scientific">Stephanodiscus triporus</name>
    <dbReference type="NCBI Taxonomy" id="2934178"/>
    <lineage>
        <taxon>Eukaryota</taxon>
        <taxon>Sar</taxon>
        <taxon>Stramenopiles</taxon>
        <taxon>Ochrophyta</taxon>
        <taxon>Bacillariophyta</taxon>
        <taxon>Coscinodiscophyceae</taxon>
        <taxon>Thalassiosirophycidae</taxon>
        <taxon>Stephanodiscales</taxon>
        <taxon>Stephanodiscaceae</taxon>
        <taxon>Stephanodiscus</taxon>
    </lineage>
</organism>
<keyword evidence="6 7" id="KW-0472">Membrane</keyword>
<evidence type="ECO:0000256" key="1">
    <source>
        <dbReference type="ARBA" id="ARBA00004477"/>
    </source>
</evidence>
<comment type="similarity">
    <text evidence="2 7">Belongs to the derlin family.</text>
</comment>
<keyword evidence="4 7" id="KW-0256">Endoplasmic reticulum</keyword>
<dbReference type="PANTHER" id="PTHR11009">
    <property type="entry name" value="DER1-LIKE PROTEIN, DERLIN"/>
    <property type="match status" value="1"/>
</dbReference>
<evidence type="ECO:0000313" key="10">
    <source>
        <dbReference type="EMBL" id="KAL3775015.1"/>
    </source>
</evidence>